<keyword evidence="6" id="KW-1185">Reference proteome</keyword>
<keyword evidence="3" id="KW-0812">Transmembrane</keyword>
<dbReference type="SMART" id="SM00283">
    <property type="entry name" value="MA"/>
    <property type="match status" value="1"/>
</dbReference>
<dbReference type="PANTHER" id="PTHR32089">
    <property type="entry name" value="METHYL-ACCEPTING CHEMOTAXIS PROTEIN MCPB"/>
    <property type="match status" value="1"/>
</dbReference>
<dbReference type="RefSeq" id="WP_281094139.1">
    <property type="nucleotide sequence ID" value="NZ_JARYZI010000005.1"/>
</dbReference>
<dbReference type="SUPFAM" id="SSF58104">
    <property type="entry name" value="Methyl-accepting chemotaxis protein (MCP) signaling domain"/>
    <property type="match status" value="1"/>
</dbReference>
<sequence>MIKILVLTKNRTLVTDYLDNADQVKTRVTDAFTSMKKDNELFKLTKHPSTGETMDQLEVKFNQSYAAWFSAFDTNTATGDQNTIFTNFDIAREALNSATEILESYGAEKSDEMSSKAMNSIIVMVVIGLISIGVITFLSLTILFLMRKGITHISESLSQLSNKELNVTFDDKIISGKDEFGLLTTSASNVATMLKSMVSAIGESVQNIDNTSDFLLTSTGEINIALGEVSDAVNEIASSSTKQAIDTQKVTMDVSELGNFIKTNTENTTALFQMSSEIETLSSDGLKLVSDLSKETVRNSKLFEEIFTVIDQTQSSTNKIGDASKLITEISNQTNLLALNAAIEAARADEAGRGFAVVADEIRKLAEQTAQSTTLIDSMLSDLINNVESAQSKSDVVRKAIDTQNQSVLMTEKKYNTIVEILASMQSEIKTLSDISTHMENNRTSVVDVIEQLSQIAEENAASTEETSASTEQILATVNELNGSSDTLKQLVNSLSNLVSEFKN</sequence>
<reference evidence="5 6" key="1">
    <citation type="submission" date="2023-04" db="EMBL/GenBank/DDBJ databases">
        <title>Fusibacter bizertensis strain WBS, isolated from littoral bottom sediments of the Arctic seas - biochemical and genomic analysis.</title>
        <authorList>
            <person name="Brioukhanov A.L."/>
        </authorList>
    </citation>
    <scope>NUCLEOTIDE SEQUENCE [LARGE SCALE GENOMIC DNA]</scope>
    <source>
        <strain evidence="5 6">WBS</strain>
    </source>
</reference>
<dbReference type="EMBL" id="JARYZI010000005">
    <property type="protein sequence ID" value="MDH8678298.1"/>
    <property type="molecule type" value="Genomic_DNA"/>
</dbReference>
<name>A0ABT6ND14_9FIRM</name>
<dbReference type="PROSITE" id="PS50111">
    <property type="entry name" value="CHEMOTAXIS_TRANSDUC_2"/>
    <property type="match status" value="1"/>
</dbReference>
<accession>A0ABT6ND14</accession>
<evidence type="ECO:0000256" key="1">
    <source>
        <dbReference type="ARBA" id="ARBA00023224"/>
    </source>
</evidence>
<proteinExistence type="predicted"/>
<dbReference type="InterPro" id="IPR004089">
    <property type="entry name" value="MCPsignal_dom"/>
</dbReference>
<feature type="domain" description="Methyl-accepting transducer" evidence="4">
    <location>
        <begin position="218"/>
        <end position="475"/>
    </location>
</feature>
<keyword evidence="3" id="KW-1133">Transmembrane helix</keyword>
<evidence type="ECO:0000313" key="5">
    <source>
        <dbReference type="EMBL" id="MDH8678298.1"/>
    </source>
</evidence>
<protein>
    <submittedName>
        <fullName evidence="5">Methyl-accepting chemotaxis protein</fullName>
    </submittedName>
</protein>
<evidence type="ECO:0000256" key="3">
    <source>
        <dbReference type="SAM" id="Phobius"/>
    </source>
</evidence>
<gene>
    <name evidence="5" type="ORF">QE109_09075</name>
</gene>
<organism evidence="5 6">
    <name type="scientific">Fusibacter bizertensis</name>
    <dbReference type="NCBI Taxonomy" id="1488331"/>
    <lineage>
        <taxon>Bacteria</taxon>
        <taxon>Bacillati</taxon>
        <taxon>Bacillota</taxon>
        <taxon>Clostridia</taxon>
        <taxon>Eubacteriales</taxon>
        <taxon>Eubacteriales Family XII. Incertae Sedis</taxon>
        <taxon>Fusibacter</taxon>
    </lineage>
</organism>
<evidence type="ECO:0000256" key="2">
    <source>
        <dbReference type="PROSITE-ProRule" id="PRU00284"/>
    </source>
</evidence>
<dbReference type="Gene3D" id="1.10.287.950">
    <property type="entry name" value="Methyl-accepting chemotaxis protein"/>
    <property type="match status" value="1"/>
</dbReference>
<keyword evidence="1 2" id="KW-0807">Transducer</keyword>
<dbReference type="PANTHER" id="PTHR32089:SF112">
    <property type="entry name" value="LYSOZYME-LIKE PROTEIN-RELATED"/>
    <property type="match status" value="1"/>
</dbReference>
<dbReference type="Proteomes" id="UP001158045">
    <property type="component" value="Unassembled WGS sequence"/>
</dbReference>
<comment type="caution">
    <text evidence="5">The sequence shown here is derived from an EMBL/GenBank/DDBJ whole genome shotgun (WGS) entry which is preliminary data.</text>
</comment>
<feature type="transmembrane region" description="Helical" evidence="3">
    <location>
        <begin position="121"/>
        <end position="146"/>
    </location>
</feature>
<keyword evidence="3" id="KW-0472">Membrane</keyword>
<evidence type="ECO:0000259" key="4">
    <source>
        <dbReference type="PROSITE" id="PS50111"/>
    </source>
</evidence>
<evidence type="ECO:0000313" key="6">
    <source>
        <dbReference type="Proteomes" id="UP001158045"/>
    </source>
</evidence>
<dbReference type="Pfam" id="PF00015">
    <property type="entry name" value="MCPsignal"/>
    <property type="match status" value="1"/>
</dbReference>